<dbReference type="PANTHER" id="PTHR18964">
    <property type="entry name" value="ROK (REPRESSOR, ORF, KINASE) FAMILY"/>
    <property type="match status" value="1"/>
</dbReference>
<dbReference type="InterPro" id="IPR036390">
    <property type="entry name" value="WH_DNA-bd_sf"/>
</dbReference>
<dbReference type="SUPFAM" id="SSF53067">
    <property type="entry name" value="Actin-like ATPase domain"/>
    <property type="match status" value="1"/>
</dbReference>
<reference evidence="2 3" key="1">
    <citation type="submission" date="2018-09" db="EMBL/GenBank/DDBJ databases">
        <title>Mesorhizobium carmichaelinearum sp. nov. isolated from Carmichaelinea spp. root nodules in New Zealand.</title>
        <authorList>
            <person name="De Meyer S.E."/>
        </authorList>
    </citation>
    <scope>NUCLEOTIDE SEQUENCE [LARGE SCALE GENOMIC DNA]</scope>
    <source>
        <strain evidence="2 3">ICMP19557</strain>
    </source>
</reference>
<keyword evidence="3" id="KW-1185">Reference proteome</keyword>
<organism evidence="2 3">
    <name type="scientific">Mesorhizobium waimense</name>
    <dbReference type="NCBI Taxonomy" id="1300307"/>
    <lineage>
        <taxon>Bacteria</taxon>
        <taxon>Pseudomonadati</taxon>
        <taxon>Pseudomonadota</taxon>
        <taxon>Alphaproteobacteria</taxon>
        <taxon>Hyphomicrobiales</taxon>
        <taxon>Phyllobacteriaceae</taxon>
        <taxon>Mesorhizobium</taxon>
    </lineage>
</organism>
<dbReference type="EMBL" id="QZWZ01000005">
    <property type="protein sequence ID" value="RJT40692.1"/>
    <property type="molecule type" value="Genomic_DNA"/>
</dbReference>
<dbReference type="InterPro" id="IPR036388">
    <property type="entry name" value="WH-like_DNA-bd_sf"/>
</dbReference>
<comment type="caution">
    <text evidence="2">The sequence shown here is derived from an EMBL/GenBank/DDBJ whole genome shotgun (WGS) entry which is preliminary data.</text>
</comment>
<gene>
    <name evidence="2" type="ORF">D3227_09125</name>
</gene>
<dbReference type="CDD" id="cd00092">
    <property type="entry name" value="HTH_CRP"/>
    <property type="match status" value="1"/>
</dbReference>
<sequence>MRFAPPNPLRIADRASGLNALSVRSYNERLVLSLLLQNEGISRMEIGEKTGLSAQTASVIVRSLEQEGLVSQGEAQRGRVGPPTKPLSLNAEGAYAVGVGFSRRRIDIALIDFIGTVRFHKQLPAEEANPFPQSADLLQAIREAMTSLPVEARCRIAGVGLAVPDEVDTLAANRNGSSTSLKTLQGEIEEQIKLPVFVQNDITAAAGGESMFGVAKPLNDYLFFYLGARLQSRLILNHQIYKGNSSASFDHGLIRLETELSARGQPSEIIWSSSPEWPDLGAAYTEWLDECSNRLKVSISALNQFVEFRTVVLSSYAPQKIAMALCTDISREFANIEALPARVTISPKAVGAASLPFSSRFMIQ</sequence>
<dbReference type="PANTHER" id="PTHR18964:SF149">
    <property type="entry name" value="BIFUNCTIONAL UDP-N-ACETYLGLUCOSAMINE 2-EPIMERASE_N-ACETYLMANNOSAMINE KINASE"/>
    <property type="match status" value="1"/>
</dbReference>
<dbReference type="Pfam" id="PF00480">
    <property type="entry name" value="ROK"/>
    <property type="match status" value="1"/>
</dbReference>
<accession>A0A3A5KVV8</accession>
<dbReference type="Gene3D" id="3.30.420.40">
    <property type="match status" value="2"/>
</dbReference>
<evidence type="ECO:0000256" key="1">
    <source>
        <dbReference type="ARBA" id="ARBA00006479"/>
    </source>
</evidence>
<dbReference type="Proteomes" id="UP000272706">
    <property type="component" value="Unassembled WGS sequence"/>
</dbReference>
<dbReference type="AlphaFoldDB" id="A0A3A5KVV8"/>
<evidence type="ECO:0000313" key="2">
    <source>
        <dbReference type="EMBL" id="RJT40692.1"/>
    </source>
</evidence>
<protein>
    <submittedName>
        <fullName evidence="2">ROK family protein</fullName>
    </submittedName>
</protein>
<comment type="similarity">
    <text evidence="1">Belongs to the ROK (NagC/XylR) family.</text>
</comment>
<dbReference type="Pfam" id="PF13412">
    <property type="entry name" value="HTH_24"/>
    <property type="match status" value="1"/>
</dbReference>
<dbReference type="SUPFAM" id="SSF46785">
    <property type="entry name" value="Winged helix' DNA-binding domain"/>
    <property type="match status" value="1"/>
</dbReference>
<dbReference type="InterPro" id="IPR000600">
    <property type="entry name" value="ROK"/>
</dbReference>
<evidence type="ECO:0000313" key="3">
    <source>
        <dbReference type="Proteomes" id="UP000272706"/>
    </source>
</evidence>
<name>A0A3A5KVV8_9HYPH</name>
<proteinExistence type="inferred from homology"/>
<dbReference type="InterPro" id="IPR043129">
    <property type="entry name" value="ATPase_NBD"/>
</dbReference>
<dbReference type="Gene3D" id="1.10.10.10">
    <property type="entry name" value="Winged helix-like DNA-binding domain superfamily/Winged helix DNA-binding domain"/>
    <property type="match status" value="1"/>
</dbReference>
<dbReference type="OrthoDB" id="49685at2"/>